<feature type="transmembrane region" description="Helical" evidence="9">
    <location>
        <begin position="120"/>
        <end position="140"/>
    </location>
</feature>
<dbReference type="GO" id="GO:0005886">
    <property type="term" value="C:plasma membrane"/>
    <property type="evidence" value="ECO:0007669"/>
    <property type="project" value="TreeGrafter"/>
</dbReference>
<feature type="transmembrane region" description="Helical" evidence="9">
    <location>
        <begin position="37"/>
        <end position="58"/>
    </location>
</feature>
<proteinExistence type="inferred from homology"/>
<dbReference type="GeneID" id="43369928"/>
<dbReference type="InterPro" id="IPR050277">
    <property type="entry name" value="Sodium:Solute_Symporter"/>
</dbReference>
<dbReference type="InterPro" id="IPR018212">
    <property type="entry name" value="Na/solute_symporter_CS"/>
</dbReference>
<dbReference type="GO" id="GO:0046942">
    <property type="term" value="P:carboxylic acid transport"/>
    <property type="evidence" value="ECO:0007669"/>
    <property type="project" value="UniProtKB-ARBA"/>
</dbReference>
<dbReference type="RefSeq" id="WP_157689609.1">
    <property type="nucleotide sequence ID" value="NZ_CP034345.1"/>
</dbReference>
<dbReference type="PROSITE" id="PS00456">
    <property type="entry name" value="NA_SOLUT_SYMP_1"/>
    <property type="match status" value="1"/>
</dbReference>
<evidence type="ECO:0000313" key="10">
    <source>
        <dbReference type="EMBL" id="QGX95149.1"/>
    </source>
</evidence>
<organism evidence="10 11">
    <name type="scientific">Haloplanus rallus</name>
    <dbReference type="NCBI Taxonomy" id="1816183"/>
    <lineage>
        <taxon>Archaea</taxon>
        <taxon>Methanobacteriati</taxon>
        <taxon>Methanobacteriota</taxon>
        <taxon>Stenosarchaea group</taxon>
        <taxon>Halobacteria</taxon>
        <taxon>Halobacteriales</taxon>
        <taxon>Haloferacaceae</taxon>
        <taxon>Haloplanus</taxon>
    </lineage>
</organism>
<dbReference type="PANTHER" id="PTHR48086">
    <property type="entry name" value="SODIUM/PROLINE SYMPORTER-RELATED"/>
    <property type="match status" value="1"/>
</dbReference>
<evidence type="ECO:0000256" key="3">
    <source>
        <dbReference type="ARBA" id="ARBA00022448"/>
    </source>
</evidence>
<dbReference type="Proteomes" id="UP000428325">
    <property type="component" value="Chromosome"/>
</dbReference>
<feature type="transmembrane region" description="Helical" evidence="9">
    <location>
        <begin position="361"/>
        <end position="388"/>
    </location>
</feature>
<keyword evidence="3" id="KW-0813">Transport</keyword>
<dbReference type="OrthoDB" id="9779at2157"/>
<gene>
    <name evidence="10" type="ORF">EI982_10265</name>
</gene>
<keyword evidence="4" id="KW-1003">Cell membrane</keyword>
<feature type="transmembrane region" description="Helical" evidence="9">
    <location>
        <begin position="305"/>
        <end position="326"/>
    </location>
</feature>
<keyword evidence="7 9" id="KW-0472">Membrane</keyword>
<evidence type="ECO:0000256" key="1">
    <source>
        <dbReference type="ARBA" id="ARBA00004141"/>
    </source>
</evidence>
<evidence type="ECO:0000256" key="6">
    <source>
        <dbReference type="ARBA" id="ARBA00022989"/>
    </source>
</evidence>
<evidence type="ECO:0000256" key="5">
    <source>
        <dbReference type="ARBA" id="ARBA00022692"/>
    </source>
</evidence>
<reference evidence="10 11" key="1">
    <citation type="submission" date="2018-12" db="EMBL/GenBank/DDBJ databases">
        <title>Complete genome sequence of Haloplanus rallus MBLA0036.</title>
        <authorList>
            <person name="Nam Y.-d."/>
            <person name="Kang J."/>
            <person name="Chung W.-H."/>
            <person name="Park Y.S."/>
        </authorList>
    </citation>
    <scope>NUCLEOTIDE SEQUENCE [LARGE SCALE GENOMIC DNA]</scope>
    <source>
        <strain evidence="10 11">MBLA0036</strain>
    </source>
</reference>
<comment type="subcellular location">
    <subcellularLocation>
        <location evidence="1">Membrane</location>
        <topology evidence="1">Multi-pass membrane protein</topology>
    </subcellularLocation>
</comment>
<dbReference type="PROSITE" id="PS50283">
    <property type="entry name" value="NA_SOLUT_SYMP_3"/>
    <property type="match status" value="1"/>
</dbReference>
<dbReference type="InterPro" id="IPR038377">
    <property type="entry name" value="Na/Glc_symporter_sf"/>
</dbReference>
<feature type="transmembrane region" description="Helical" evidence="9">
    <location>
        <begin position="6"/>
        <end position="25"/>
    </location>
</feature>
<accession>A0A6B9FEY5</accession>
<feature type="transmembrane region" description="Helical" evidence="9">
    <location>
        <begin position="183"/>
        <end position="204"/>
    </location>
</feature>
<feature type="transmembrane region" description="Helical" evidence="9">
    <location>
        <begin position="228"/>
        <end position="246"/>
    </location>
</feature>
<feature type="transmembrane region" description="Helical" evidence="9">
    <location>
        <begin position="267"/>
        <end position="293"/>
    </location>
</feature>
<feature type="transmembrane region" description="Helical" evidence="9">
    <location>
        <begin position="436"/>
        <end position="456"/>
    </location>
</feature>
<comment type="similarity">
    <text evidence="2 8">Belongs to the sodium:solute symporter (SSF) (TC 2.A.21) family.</text>
</comment>
<evidence type="ECO:0000256" key="2">
    <source>
        <dbReference type="ARBA" id="ARBA00006434"/>
    </source>
</evidence>
<evidence type="ECO:0000313" key="11">
    <source>
        <dbReference type="Proteomes" id="UP000428325"/>
    </source>
</evidence>
<evidence type="ECO:0000256" key="4">
    <source>
        <dbReference type="ARBA" id="ARBA00022475"/>
    </source>
</evidence>
<dbReference type="GO" id="GO:0015606">
    <property type="term" value="F:spermidine transmembrane transporter activity"/>
    <property type="evidence" value="ECO:0007669"/>
    <property type="project" value="TreeGrafter"/>
</dbReference>
<feature type="transmembrane region" description="Helical" evidence="9">
    <location>
        <begin position="146"/>
        <end position="171"/>
    </location>
</feature>
<evidence type="ECO:0000256" key="8">
    <source>
        <dbReference type="RuleBase" id="RU362091"/>
    </source>
</evidence>
<dbReference type="KEGG" id="hra:EI982_10265"/>
<feature type="transmembrane region" description="Helical" evidence="9">
    <location>
        <begin position="70"/>
        <end position="94"/>
    </location>
</feature>
<keyword evidence="6 9" id="KW-1133">Transmembrane helix</keyword>
<dbReference type="Pfam" id="PF00474">
    <property type="entry name" value="SSF"/>
    <property type="match status" value="1"/>
</dbReference>
<dbReference type="EMBL" id="CP034345">
    <property type="protein sequence ID" value="QGX95149.1"/>
    <property type="molecule type" value="Genomic_DNA"/>
</dbReference>
<protein>
    <submittedName>
        <fullName evidence="10">Sodium:proline symporter</fullName>
    </submittedName>
</protein>
<keyword evidence="5 9" id="KW-0812">Transmembrane</keyword>
<dbReference type="Gene3D" id="1.20.1730.10">
    <property type="entry name" value="Sodium/glucose cotransporter"/>
    <property type="match status" value="1"/>
</dbReference>
<evidence type="ECO:0000256" key="9">
    <source>
        <dbReference type="SAM" id="Phobius"/>
    </source>
</evidence>
<keyword evidence="11" id="KW-1185">Reference proteome</keyword>
<dbReference type="PANTHER" id="PTHR48086:SF10">
    <property type="entry name" value="AGR155CP"/>
    <property type="match status" value="1"/>
</dbReference>
<name>A0A6B9FEY5_9EURY</name>
<feature type="transmembrane region" description="Helical" evidence="9">
    <location>
        <begin position="409"/>
        <end position="430"/>
    </location>
</feature>
<dbReference type="InterPro" id="IPR001734">
    <property type="entry name" value="Na/solute_symporter"/>
</dbReference>
<dbReference type="AlphaFoldDB" id="A0A6B9FEY5"/>
<sequence>MATFTLTVGVMVLTLASFLVVGVYYGRRNLDGVEDFLAARGSTGVSLGLATFIAYAAGSGLLFSPPESGARLGIAAVIGYGVAIATPFVLYLTVAPKIRERMPQGHTVVEYARARYGRPMYFLTLFVALFYMFILMTANLTGVALAIQAIAGVPLLVTLTLVGGVVMLYTVQGGLLSSIFTDLVQTLLLVPLLVGTAVVAVFQLGGPAELLTRMQATNPTAVSLTNPAGVRFAVYIVIALVGAEMLNQSLWQRAHAARDARSLRLSLIGATVAVVPMTILAGLYGVIASGLGMDFASPSAALPTVVQATFGTGLQLVFVVLVLLVIASTLDNALSAIVSILAVDVVPLFDADRSGPELLRVARILTVVIAVVGVAIAATGPSVLFLLLRADLLASATVGPILIGLYTSRLGGTAAFTAAVLGIVAGVPWFLATNYLYSFAGALLVSNAVAVGWMLARPADFSFDELTDLESLE</sequence>
<evidence type="ECO:0000256" key="7">
    <source>
        <dbReference type="ARBA" id="ARBA00023136"/>
    </source>
</evidence>